<evidence type="ECO:0000313" key="23">
    <source>
        <dbReference type="EMBL" id="RWR91628.1"/>
    </source>
</evidence>
<evidence type="ECO:0000256" key="7">
    <source>
        <dbReference type="ARBA" id="ARBA00022741"/>
    </source>
</evidence>
<evidence type="ECO:0000259" key="21">
    <source>
        <dbReference type="PROSITE" id="PS50927"/>
    </source>
</evidence>
<comment type="subcellular location">
    <subcellularLocation>
        <location evidence="1">Membrane</location>
        <topology evidence="1">Single-pass type I membrane protein</topology>
    </subcellularLocation>
</comment>
<evidence type="ECO:0000256" key="4">
    <source>
        <dbReference type="ARBA" id="ARBA00022679"/>
    </source>
</evidence>
<dbReference type="InterPro" id="IPR001480">
    <property type="entry name" value="Bulb-type_lectin_dom"/>
</dbReference>
<dbReference type="PROSITE" id="PS50948">
    <property type="entry name" value="PAN"/>
    <property type="match status" value="1"/>
</dbReference>
<dbReference type="GO" id="GO:0048544">
    <property type="term" value="P:recognition of pollen"/>
    <property type="evidence" value="ECO:0007669"/>
    <property type="project" value="InterPro"/>
</dbReference>
<dbReference type="PROSITE" id="PS50011">
    <property type="entry name" value="PROTEIN_KINASE_DOM"/>
    <property type="match status" value="1"/>
</dbReference>
<comment type="catalytic activity">
    <reaction evidence="16 17">
        <text>L-seryl-[protein] + ATP = O-phospho-L-seryl-[protein] + ADP + H(+)</text>
        <dbReference type="Rhea" id="RHEA:17989"/>
        <dbReference type="Rhea" id="RHEA-COMP:9863"/>
        <dbReference type="Rhea" id="RHEA-COMP:11604"/>
        <dbReference type="ChEBI" id="CHEBI:15378"/>
        <dbReference type="ChEBI" id="CHEBI:29999"/>
        <dbReference type="ChEBI" id="CHEBI:30616"/>
        <dbReference type="ChEBI" id="CHEBI:83421"/>
        <dbReference type="ChEBI" id="CHEBI:456216"/>
        <dbReference type="EC" id="2.7.11.1"/>
    </reaction>
</comment>
<dbReference type="SMART" id="SM00108">
    <property type="entry name" value="B_lectin"/>
    <property type="match status" value="1"/>
</dbReference>
<dbReference type="InterPro" id="IPR017441">
    <property type="entry name" value="Protein_kinase_ATP_BS"/>
</dbReference>
<feature type="domain" description="Protein kinase" evidence="20">
    <location>
        <begin position="512"/>
        <end position="793"/>
    </location>
</feature>
<name>A0A443PLJ7_9MAGN</name>
<keyword evidence="8 17" id="KW-0418">Kinase</keyword>
<evidence type="ECO:0000256" key="16">
    <source>
        <dbReference type="ARBA" id="ARBA00048679"/>
    </source>
</evidence>
<dbReference type="GO" id="GO:0106310">
    <property type="term" value="F:protein serine kinase activity"/>
    <property type="evidence" value="ECO:0007669"/>
    <property type="project" value="RHEA"/>
</dbReference>
<dbReference type="InterPro" id="IPR011009">
    <property type="entry name" value="Kinase-like_dom_sf"/>
</dbReference>
<protein>
    <recommendedName>
        <fullName evidence="17">Receptor-like serine/threonine-protein kinase</fullName>
        <ecNumber evidence="17">2.7.11.1</ecNumber>
    </recommendedName>
</protein>
<keyword evidence="10 19" id="KW-1133">Transmembrane helix</keyword>
<dbReference type="FunFam" id="1.10.510.10:FF:000537">
    <property type="entry name" value="Putative receptor-like protein kinase"/>
    <property type="match status" value="1"/>
</dbReference>
<keyword evidence="2 17" id="KW-0723">Serine/threonine-protein kinase</keyword>
<dbReference type="CDD" id="cd01098">
    <property type="entry name" value="PAN_AP_plant"/>
    <property type="match status" value="1"/>
</dbReference>
<accession>A0A443PLJ7</accession>
<dbReference type="SMART" id="SM00473">
    <property type="entry name" value="PAN_AP"/>
    <property type="match status" value="1"/>
</dbReference>
<keyword evidence="5 19" id="KW-0812">Transmembrane</keyword>
<evidence type="ECO:0000256" key="3">
    <source>
        <dbReference type="ARBA" id="ARBA00022536"/>
    </source>
</evidence>
<evidence type="ECO:0000256" key="13">
    <source>
        <dbReference type="ARBA" id="ARBA00023170"/>
    </source>
</evidence>
<keyword evidence="3" id="KW-0245">EGF-like domain</keyword>
<evidence type="ECO:0000256" key="17">
    <source>
        <dbReference type="PIRNR" id="PIRNR000641"/>
    </source>
</evidence>
<evidence type="ECO:0000256" key="5">
    <source>
        <dbReference type="ARBA" id="ARBA00022692"/>
    </source>
</evidence>
<evidence type="ECO:0000256" key="2">
    <source>
        <dbReference type="ARBA" id="ARBA00022527"/>
    </source>
</evidence>
<dbReference type="PANTHER" id="PTHR47974">
    <property type="entry name" value="OS07G0415500 PROTEIN"/>
    <property type="match status" value="1"/>
</dbReference>
<keyword evidence="24" id="KW-1185">Reference proteome</keyword>
<dbReference type="CDD" id="cd14066">
    <property type="entry name" value="STKc_IRAK"/>
    <property type="match status" value="1"/>
</dbReference>
<keyword evidence="12" id="KW-1015">Disulfide bond</keyword>
<organism evidence="23 24">
    <name type="scientific">Cinnamomum micranthum f. kanehirae</name>
    <dbReference type="NCBI Taxonomy" id="337451"/>
    <lineage>
        <taxon>Eukaryota</taxon>
        <taxon>Viridiplantae</taxon>
        <taxon>Streptophyta</taxon>
        <taxon>Embryophyta</taxon>
        <taxon>Tracheophyta</taxon>
        <taxon>Spermatophyta</taxon>
        <taxon>Magnoliopsida</taxon>
        <taxon>Magnoliidae</taxon>
        <taxon>Laurales</taxon>
        <taxon>Lauraceae</taxon>
        <taxon>Cinnamomum</taxon>
    </lineage>
</organism>
<dbReference type="InterPro" id="IPR008271">
    <property type="entry name" value="Ser/Thr_kinase_AS"/>
</dbReference>
<dbReference type="OrthoDB" id="619632at2759"/>
<comment type="similarity">
    <text evidence="17">Belongs to the protein kinase superfamily. Ser/Thr protein kinase family.</text>
</comment>
<dbReference type="STRING" id="337451.A0A443PLJ7"/>
<evidence type="ECO:0000256" key="10">
    <source>
        <dbReference type="ARBA" id="ARBA00022989"/>
    </source>
</evidence>
<dbReference type="AlphaFoldDB" id="A0A443PLJ7"/>
<evidence type="ECO:0000256" key="12">
    <source>
        <dbReference type="ARBA" id="ARBA00023157"/>
    </source>
</evidence>
<dbReference type="Gene3D" id="1.10.510.10">
    <property type="entry name" value="Transferase(Phosphotransferase) domain 1"/>
    <property type="match status" value="1"/>
</dbReference>
<keyword evidence="11 19" id="KW-0472">Membrane</keyword>
<dbReference type="PANTHER" id="PTHR47974:SF3">
    <property type="entry name" value="RECEPTOR-LIKE SERINE_THREONINE-PROTEIN KINASE"/>
    <property type="match status" value="1"/>
</dbReference>
<evidence type="ECO:0000256" key="1">
    <source>
        <dbReference type="ARBA" id="ARBA00004479"/>
    </source>
</evidence>
<dbReference type="GO" id="GO:0005524">
    <property type="term" value="F:ATP binding"/>
    <property type="evidence" value="ECO:0007669"/>
    <property type="project" value="UniProtKB-UniRule"/>
</dbReference>
<evidence type="ECO:0000256" key="11">
    <source>
        <dbReference type="ARBA" id="ARBA00023136"/>
    </source>
</evidence>
<keyword evidence="9 17" id="KW-0067">ATP-binding</keyword>
<keyword evidence="4 17" id="KW-0808">Transferase</keyword>
<dbReference type="GO" id="GO:0004674">
    <property type="term" value="F:protein serine/threonine kinase activity"/>
    <property type="evidence" value="ECO:0007669"/>
    <property type="project" value="UniProtKB-KW"/>
</dbReference>
<dbReference type="EC" id="2.7.11.1" evidence="17"/>
<dbReference type="PROSITE" id="PS00107">
    <property type="entry name" value="PROTEIN_KINASE_ATP"/>
    <property type="match status" value="1"/>
</dbReference>
<keyword evidence="13 23" id="KW-0675">Receptor</keyword>
<keyword evidence="7 17" id="KW-0547">Nucleotide-binding</keyword>
<dbReference type="InterPro" id="IPR003609">
    <property type="entry name" value="Pan_app"/>
</dbReference>
<dbReference type="InterPro" id="IPR036426">
    <property type="entry name" value="Bulb-type_lectin_dom_sf"/>
</dbReference>
<dbReference type="GO" id="GO:0016020">
    <property type="term" value="C:membrane"/>
    <property type="evidence" value="ECO:0007669"/>
    <property type="project" value="UniProtKB-SubCell"/>
</dbReference>
<dbReference type="InterPro" id="IPR024171">
    <property type="entry name" value="SRK-like_kinase"/>
</dbReference>
<dbReference type="SUPFAM" id="SSF51110">
    <property type="entry name" value="alpha-D-mannose-specific plant lectins"/>
    <property type="match status" value="1"/>
</dbReference>
<dbReference type="InterPro" id="IPR000858">
    <property type="entry name" value="S_locus_glycoprot_dom"/>
</dbReference>
<evidence type="ECO:0000256" key="19">
    <source>
        <dbReference type="SAM" id="Phobius"/>
    </source>
</evidence>
<evidence type="ECO:0000256" key="6">
    <source>
        <dbReference type="ARBA" id="ARBA00022729"/>
    </source>
</evidence>
<evidence type="ECO:0000259" key="22">
    <source>
        <dbReference type="PROSITE" id="PS50948"/>
    </source>
</evidence>
<dbReference type="SUPFAM" id="SSF56112">
    <property type="entry name" value="Protein kinase-like (PK-like)"/>
    <property type="match status" value="1"/>
</dbReference>
<evidence type="ECO:0000256" key="18">
    <source>
        <dbReference type="PROSITE-ProRule" id="PRU10141"/>
    </source>
</evidence>
<dbReference type="Gene3D" id="3.30.200.20">
    <property type="entry name" value="Phosphorylase Kinase, domain 1"/>
    <property type="match status" value="1"/>
</dbReference>
<evidence type="ECO:0000256" key="14">
    <source>
        <dbReference type="ARBA" id="ARBA00023180"/>
    </source>
</evidence>
<evidence type="ECO:0000256" key="8">
    <source>
        <dbReference type="ARBA" id="ARBA00022777"/>
    </source>
</evidence>
<feature type="domain" description="Bulb-type lectin" evidence="21">
    <location>
        <begin position="31"/>
        <end position="150"/>
    </location>
</feature>
<evidence type="ECO:0000259" key="20">
    <source>
        <dbReference type="PROSITE" id="PS50011"/>
    </source>
</evidence>
<keyword evidence="14" id="KW-0325">Glycoprotein</keyword>
<keyword evidence="6" id="KW-0732">Signal</keyword>
<dbReference type="Pfam" id="PF00954">
    <property type="entry name" value="S_locus_glycop"/>
    <property type="match status" value="1"/>
</dbReference>
<dbReference type="CDD" id="cd00028">
    <property type="entry name" value="B_lectin"/>
    <property type="match status" value="1"/>
</dbReference>
<dbReference type="PROSITE" id="PS00108">
    <property type="entry name" value="PROTEIN_KINASE_ST"/>
    <property type="match status" value="1"/>
</dbReference>
<feature type="domain" description="Apple" evidence="22">
    <location>
        <begin position="337"/>
        <end position="419"/>
    </location>
</feature>
<dbReference type="CDD" id="cd00053">
    <property type="entry name" value="EGF"/>
    <property type="match status" value="1"/>
</dbReference>
<dbReference type="InterPro" id="IPR000719">
    <property type="entry name" value="Prot_kinase_dom"/>
</dbReference>
<dbReference type="PROSITE" id="PS50927">
    <property type="entry name" value="BULB_LECTIN"/>
    <property type="match status" value="1"/>
</dbReference>
<proteinExistence type="inferred from homology"/>
<dbReference type="FunFam" id="3.30.200.20:FF:000059">
    <property type="entry name" value="S-receptor-like serine/threonine-protein kinase"/>
    <property type="match status" value="1"/>
</dbReference>
<dbReference type="EMBL" id="QPKB01000009">
    <property type="protein sequence ID" value="RWR91628.1"/>
    <property type="molecule type" value="Genomic_DNA"/>
</dbReference>
<dbReference type="Pfam" id="PF00069">
    <property type="entry name" value="Pkinase"/>
    <property type="match status" value="1"/>
</dbReference>
<feature type="transmembrane region" description="Helical" evidence="19">
    <location>
        <begin position="456"/>
        <end position="478"/>
    </location>
</feature>
<reference evidence="23 24" key="1">
    <citation type="journal article" date="2019" name="Nat. Plants">
        <title>Stout camphor tree genome fills gaps in understanding of flowering plant genome evolution.</title>
        <authorList>
            <person name="Chaw S.M."/>
            <person name="Liu Y.C."/>
            <person name="Wu Y.W."/>
            <person name="Wang H.Y."/>
            <person name="Lin C.I."/>
            <person name="Wu C.S."/>
            <person name="Ke H.M."/>
            <person name="Chang L.Y."/>
            <person name="Hsu C.Y."/>
            <person name="Yang H.T."/>
            <person name="Sudianto E."/>
            <person name="Hsu M.H."/>
            <person name="Wu K.P."/>
            <person name="Wang L.N."/>
            <person name="Leebens-Mack J.H."/>
            <person name="Tsai I.J."/>
        </authorList>
    </citation>
    <scope>NUCLEOTIDE SEQUENCE [LARGE SCALE GENOMIC DNA]</scope>
    <source>
        <strain evidence="24">cv. Chaw 1501</strain>
        <tissue evidence="23">Young leaves</tissue>
    </source>
</reference>
<gene>
    <name evidence="23" type="ORF">CKAN_02079400</name>
</gene>
<comment type="catalytic activity">
    <reaction evidence="15 17">
        <text>L-threonyl-[protein] + ATP = O-phospho-L-threonyl-[protein] + ADP + H(+)</text>
        <dbReference type="Rhea" id="RHEA:46608"/>
        <dbReference type="Rhea" id="RHEA-COMP:11060"/>
        <dbReference type="Rhea" id="RHEA-COMP:11605"/>
        <dbReference type="ChEBI" id="CHEBI:15378"/>
        <dbReference type="ChEBI" id="CHEBI:30013"/>
        <dbReference type="ChEBI" id="CHEBI:30616"/>
        <dbReference type="ChEBI" id="CHEBI:61977"/>
        <dbReference type="ChEBI" id="CHEBI:456216"/>
        <dbReference type="EC" id="2.7.11.1"/>
    </reaction>
</comment>
<feature type="binding site" evidence="18">
    <location>
        <position position="540"/>
    </location>
    <ligand>
        <name>ATP</name>
        <dbReference type="ChEBI" id="CHEBI:30616"/>
    </ligand>
</feature>
<evidence type="ECO:0000256" key="9">
    <source>
        <dbReference type="ARBA" id="ARBA00022840"/>
    </source>
</evidence>
<comment type="caution">
    <text evidence="23">The sequence shown here is derived from an EMBL/GenBank/DDBJ whole genome shotgun (WGS) entry which is preliminary data.</text>
</comment>
<sequence length="794" mass="89540">MFHVKPFQSIFFFTFAFVNPIVFISAKLDYIKWGSSLSVERSNDVLISPDGTFSAGFHSVGDNAYCFAVWFTKSAYFIPVWMAKRDQPVNGRRSSLSLPLDGNLVLTDAGGSTVWETGTVSTSSVQLCLLDEGNLILLIPSTNVILWKSFDFPTDTLLPQQPLTKGLKLIASRSRSNYSSGFYSFFFDHYNVLRLLYDGPDASSIYWPHPSLVDWEAGRSSYSSSRIAVFNFSGYFQSTDSLNFFASDFGLGPKRRLTLDFDGNLRLYSLDENKGAWLISWQAISQSCRIHGLCGPNNICVYNYEQSQRRCLCPPGFKLKDPTDLSLGCQPIFDLSCDPLGSKFITVPNTDFYGYDLNYTEGLSLQGCMNICLELCSCEGFLYSFDGTGGCYSKTVLLNGYQSPRIPGKMYIKVPRNETMSDQGRVWLETPALNCTLGTANEHKPNEHKQETNSILYLWFVIALGMLELIILVTGWWFMYKKKGPSRNEQVNMIAVTGFKRFSYQELKEATKNFSEEIGRGGSGEVFKGKLSNGRVIAVKRIAGVNQGFLAEVSIIGRINHMNLIRMWGFCVKKKYNLLVYEYMEHRSLAENLFSNAIDFGKRFKIAIGTAKGLAYLHEECLEWVLHCDVKPQNILLDADYHPKVADFGLSKLRDRSGLHDSSFSRIRGTRGYMAPEWITNQPITSKVDVYGYGIVVLEMVTGKSSTGFYAISERGERDCKSLVTWVREMMFVAASNLRKIKEIMDSRIDATDDDAVKMEVLVRVALQCVEEDKDARPTMSQVVEMLQGHENNL</sequence>
<dbReference type="Pfam" id="PF01453">
    <property type="entry name" value="B_lectin"/>
    <property type="match status" value="1"/>
</dbReference>
<dbReference type="PIRSF" id="PIRSF000641">
    <property type="entry name" value="SRK"/>
    <property type="match status" value="1"/>
</dbReference>
<dbReference type="SMART" id="SM00220">
    <property type="entry name" value="S_TKc"/>
    <property type="match status" value="1"/>
</dbReference>
<dbReference type="Gene3D" id="2.90.10.10">
    <property type="entry name" value="Bulb-type lectin domain"/>
    <property type="match status" value="1"/>
</dbReference>
<evidence type="ECO:0000256" key="15">
    <source>
        <dbReference type="ARBA" id="ARBA00047899"/>
    </source>
</evidence>
<dbReference type="Proteomes" id="UP000283530">
    <property type="component" value="Unassembled WGS sequence"/>
</dbReference>
<evidence type="ECO:0000313" key="24">
    <source>
        <dbReference type="Proteomes" id="UP000283530"/>
    </source>
</evidence>